<dbReference type="RefSeq" id="WP_111370963.1">
    <property type="nucleotide sequence ID" value="NZ_CP029480.1"/>
</dbReference>
<sequence length="494" mass="56831">MRIPISILKVLTVCYISFALFPFFLGWTELKFGIPLCVLLLYGIFNYSKSLDFNIKEYFSVKSILLAALVIFIWVAFSGAGGMGYQYSDIFKSNTLVLELTQKPWPLEYEVDGERMFLSHYLGYYLPGPALVGFLGYKVVQLFHFFYTLLGISLGMFWLGRFTKQNLSSFALFFILFGGISTFALFSKYGLEAFPQLWDRVINHGYLFWLNSKEVIPLNYMAINDMLYWTPQHVIPSLFGIGLLLNDTFIDKDIRFTPFTISLLAIWSPLVLVGILPFFLFSLFYMRFKGIWNFTNLFIAPVIFGVVAVFLLAIESGELVKNFIITDLSEKGISVFQQLYVYAHFLFFEVLIWAIPIYLVLRNRFEKGNKKLFLFAVLLLVTIPLYRFGLWNDWCNRVSMPALVVLAIFAFKAFSEAKRVNKWILGVLFVLGTHAATIGIVGSFIESGYKINFHPPEESQVLSLPEICVGYPITQFVAHEDTFFFKYLAKKPNK</sequence>
<dbReference type="EMBL" id="CP029480">
    <property type="protein sequence ID" value="AWV97861.1"/>
    <property type="molecule type" value="Genomic_DNA"/>
</dbReference>
<keyword evidence="1" id="KW-0812">Transmembrane</keyword>
<feature type="transmembrane region" description="Helical" evidence="1">
    <location>
        <begin position="394"/>
        <end position="411"/>
    </location>
</feature>
<organism evidence="2 3">
    <name type="scientific">Arcticibacterium luteifluviistationis</name>
    <dbReference type="NCBI Taxonomy" id="1784714"/>
    <lineage>
        <taxon>Bacteria</taxon>
        <taxon>Pseudomonadati</taxon>
        <taxon>Bacteroidota</taxon>
        <taxon>Cytophagia</taxon>
        <taxon>Cytophagales</taxon>
        <taxon>Leadbetterellaceae</taxon>
        <taxon>Arcticibacterium</taxon>
    </lineage>
</organism>
<dbReference type="KEGG" id="als:DJ013_06640"/>
<feature type="transmembrane region" description="Helical" evidence="1">
    <location>
        <begin position="30"/>
        <end position="47"/>
    </location>
</feature>
<feature type="transmembrane region" description="Helical" evidence="1">
    <location>
        <begin position="339"/>
        <end position="360"/>
    </location>
</feature>
<dbReference type="AlphaFoldDB" id="A0A2Z4G9H2"/>
<feature type="transmembrane region" description="Helical" evidence="1">
    <location>
        <begin position="7"/>
        <end position="24"/>
    </location>
</feature>
<dbReference type="Proteomes" id="UP000249873">
    <property type="component" value="Chromosome"/>
</dbReference>
<feature type="transmembrane region" description="Helical" evidence="1">
    <location>
        <begin position="297"/>
        <end position="314"/>
    </location>
</feature>
<gene>
    <name evidence="2" type="ORF">DJ013_06640</name>
</gene>
<evidence type="ECO:0000256" key="1">
    <source>
        <dbReference type="SAM" id="Phobius"/>
    </source>
</evidence>
<feature type="transmembrane region" description="Helical" evidence="1">
    <location>
        <begin position="261"/>
        <end position="285"/>
    </location>
</feature>
<keyword evidence="1" id="KW-1133">Transmembrane helix</keyword>
<evidence type="ECO:0000313" key="2">
    <source>
        <dbReference type="EMBL" id="AWV97861.1"/>
    </source>
</evidence>
<keyword evidence="1" id="KW-0472">Membrane</keyword>
<feature type="transmembrane region" description="Helical" evidence="1">
    <location>
        <begin position="139"/>
        <end position="159"/>
    </location>
</feature>
<protein>
    <submittedName>
        <fullName evidence="2">Uncharacterized protein</fullName>
    </submittedName>
</protein>
<feature type="transmembrane region" description="Helical" evidence="1">
    <location>
        <begin position="59"/>
        <end position="77"/>
    </location>
</feature>
<feature type="transmembrane region" description="Helical" evidence="1">
    <location>
        <begin position="372"/>
        <end position="388"/>
    </location>
</feature>
<feature type="transmembrane region" description="Helical" evidence="1">
    <location>
        <begin position="171"/>
        <end position="191"/>
    </location>
</feature>
<accession>A0A2Z4G9H2</accession>
<reference evidence="2 3" key="1">
    <citation type="submission" date="2018-05" db="EMBL/GenBank/DDBJ databases">
        <title>Complete genome sequence of Arcticibacterium luteifluviistationis SM1504T, a cytophagaceae bacterium isolated from Arctic surface seawater.</title>
        <authorList>
            <person name="Li Y."/>
            <person name="Qin Q.-L."/>
        </authorList>
    </citation>
    <scope>NUCLEOTIDE SEQUENCE [LARGE SCALE GENOMIC DNA]</scope>
    <source>
        <strain evidence="2 3">SM1504</strain>
    </source>
</reference>
<keyword evidence="3" id="KW-1185">Reference proteome</keyword>
<name>A0A2Z4G9H2_9BACT</name>
<feature type="transmembrane region" description="Helical" evidence="1">
    <location>
        <begin position="423"/>
        <end position="445"/>
    </location>
</feature>
<proteinExistence type="predicted"/>
<evidence type="ECO:0000313" key="3">
    <source>
        <dbReference type="Proteomes" id="UP000249873"/>
    </source>
</evidence>
<dbReference type="OrthoDB" id="924213at2"/>